<dbReference type="EMBL" id="CP043424">
    <property type="protein sequence ID" value="QIW11539.1"/>
    <property type="molecule type" value="Genomic_DNA"/>
</dbReference>
<protein>
    <recommendedName>
        <fullName evidence="5">Glucose-methanol-choline oxidoreductase N-terminal domain-containing protein</fullName>
    </recommendedName>
</protein>
<dbReference type="InterPro" id="IPR007867">
    <property type="entry name" value="GMC_OxRtase_C"/>
</dbReference>
<keyword evidence="3" id="KW-0285">Flavoprotein</keyword>
<dbReference type="Proteomes" id="UP000681131">
    <property type="component" value="Chromosome"/>
</dbReference>
<comment type="similarity">
    <text evidence="2">Belongs to the GMC oxidoreductase family.</text>
</comment>
<evidence type="ECO:0000313" key="9">
    <source>
        <dbReference type="Proteomes" id="UP000681131"/>
    </source>
</evidence>
<dbReference type="Pfam" id="PF05199">
    <property type="entry name" value="GMC_oxred_C"/>
    <property type="match status" value="1"/>
</dbReference>
<dbReference type="InterPro" id="IPR012132">
    <property type="entry name" value="GMC_OxRdtase"/>
</dbReference>
<dbReference type="GO" id="GO:0050660">
    <property type="term" value="F:flavin adenine dinucleotide binding"/>
    <property type="evidence" value="ECO:0007669"/>
    <property type="project" value="InterPro"/>
</dbReference>
<evidence type="ECO:0000313" key="7">
    <source>
        <dbReference type="EMBL" id="QIW11539.1"/>
    </source>
</evidence>
<dbReference type="SUPFAM" id="SSF54373">
    <property type="entry name" value="FAD-linked reductases, C-terminal domain"/>
    <property type="match status" value="1"/>
</dbReference>
<dbReference type="PANTHER" id="PTHR11552">
    <property type="entry name" value="GLUCOSE-METHANOL-CHOLINE GMC OXIDOREDUCTASE"/>
    <property type="match status" value="1"/>
</dbReference>
<evidence type="ECO:0000313" key="6">
    <source>
        <dbReference type="EMBL" id="AXA33309.1"/>
    </source>
</evidence>
<dbReference type="GO" id="GO:0016614">
    <property type="term" value="F:oxidoreductase activity, acting on CH-OH group of donors"/>
    <property type="evidence" value="ECO:0007669"/>
    <property type="project" value="InterPro"/>
</dbReference>
<dbReference type="RefSeq" id="WP_112869482.1">
    <property type="nucleotide sequence ID" value="NZ_CP021781.1"/>
</dbReference>
<evidence type="ECO:0000259" key="5">
    <source>
        <dbReference type="PROSITE" id="PS00624"/>
    </source>
</evidence>
<dbReference type="KEGG" id="fad:CDH04_02265"/>
<dbReference type="InterPro" id="IPR036188">
    <property type="entry name" value="FAD/NAD-bd_sf"/>
</dbReference>
<evidence type="ECO:0000313" key="8">
    <source>
        <dbReference type="Proteomes" id="UP000251120"/>
    </source>
</evidence>
<name>A0A2Z4XX48_9GAMM</name>
<keyword evidence="4" id="KW-0274">FAD</keyword>
<reference evidence="6 8" key="1">
    <citation type="submission" date="2017-06" db="EMBL/GenBank/DDBJ databases">
        <title>Complete genome of Francisella adeliensis.</title>
        <authorList>
            <person name="Vallesi A."/>
            <person name="Sjodin A."/>
        </authorList>
    </citation>
    <scope>NUCLEOTIDE SEQUENCE [LARGE SCALE GENOMIC DNA]</scope>
    <source>
        <strain evidence="6 8">FDC440</strain>
    </source>
</reference>
<dbReference type="Pfam" id="PF00732">
    <property type="entry name" value="GMC_oxred_N"/>
    <property type="match status" value="1"/>
</dbReference>
<evidence type="ECO:0000256" key="1">
    <source>
        <dbReference type="ARBA" id="ARBA00001974"/>
    </source>
</evidence>
<dbReference type="PANTHER" id="PTHR11552:SF147">
    <property type="entry name" value="CHOLINE DEHYDROGENASE, MITOCHONDRIAL"/>
    <property type="match status" value="1"/>
</dbReference>
<evidence type="ECO:0000256" key="2">
    <source>
        <dbReference type="ARBA" id="ARBA00010790"/>
    </source>
</evidence>
<keyword evidence="9" id="KW-1185">Reference proteome</keyword>
<feature type="domain" description="Glucose-methanol-choline oxidoreductase N-terminal" evidence="5">
    <location>
        <begin position="18"/>
        <end position="32"/>
    </location>
</feature>
<evidence type="ECO:0000256" key="3">
    <source>
        <dbReference type="ARBA" id="ARBA00022630"/>
    </source>
</evidence>
<organism evidence="6 8">
    <name type="scientific">Francisella adeliensis</name>
    <dbReference type="NCBI Taxonomy" id="2007306"/>
    <lineage>
        <taxon>Bacteria</taxon>
        <taxon>Pseudomonadati</taxon>
        <taxon>Pseudomonadota</taxon>
        <taxon>Gammaproteobacteria</taxon>
        <taxon>Thiotrichales</taxon>
        <taxon>Francisellaceae</taxon>
        <taxon>Francisella</taxon>
    </lineage>
</organism>
<dbReference type="Gene3D" id="3.30.560.10">
    <property type="entry name" value="Glucose Oxidase, domain 3"/>
    <property type="match status" value="1"/>
</dbReference>
<dbReference type="InterPro" id="IPR000172">
    <property type="entry name" value="GMC_OxRdtase_N"/>
</dbReference>
<dbReference type="AlphaFoldDB" id="A0A2Z4XX48"/>
<dbReference type="Proteomes" id="UP000251120">
    <property type="component" value="Chromosome"/>
</dbReference>
<dbReference type="PROSITE" id="PS00624">
    <property type="entry name" value="GMC_OXRED_2"/>
    <property type="match status" value="1"/>
</dbReference>
<sequence length="299" mass="33363">MMRRHKIFCTKEVIVCAGAIGTPLILQRSGIGPDDLLSKNQIKTILSNKDVGSNLQDHYQARLVYKTSKNNSMNGIYNSNYRKVMSGLKYFLTKKGDLTIGAGVAGMFFSSENNKEYPDLQLHLIPFSAESPGKLHKTPGMTCSITQLRPDSRGKVSIRSRDPYMKPQIVFNYLNSERDLTSIMYGLRFLADKFFLKNSTSTVDELMIPNRDVINDNDKLAEYIKKFGTTIFHPTSTCMMTSFDSDYGVVDPDLKVKRLENIRVADASVIPNIISGNTNAACMMIGETAADLILSDLKA</sequence>
<accession>A0A2Z4XX48</accession>
<dbReference type="EMBL" id="CP021781">
    <property type="protein sequence ID" value="AXA33309.1"/>
    <property type="molecule type" value="Genomic_DNA"/>
</dbReference>
<comment type="cofactor">
    <cofactor evidence="1">
        <name>FAD</name>
        <dbReference type="ChEBI" id="CHEBI:57692"/>
    </cofactor>
</comment>
<reference evidence="7 9" key="2">
    <citation type="submission" date="2019-08" db="EMBL/GenBank/DDBJ databases">
        <title>Complete genome sequences of Francisella adeliensis (FSC1325 and FSC1326).</title>
        <authorList>
            <person name="Ohrman C."/>
            <person name="Uneklint I."/>
            <person name="Vallesi A."/>
            <person name="Karlsson L."/>
            <person name="Sjodin A."/>
        </authorList>
    </citation>
    <scope>NUCLEOTIDE SEQUENCE [LARGE SCALE GENOMIC DNA]</scope>
    <source>
        <strain evidence="7 9">FSC1325</strain>
    </source>
</reference>
<gene>
    <name evidence="6" type="ORF">CDH04_02265</name>
    <name evidence="7" type="ORF">FZC43_02270</name>
</gene>
<dbReference type="OrthoDB" id="9785276at2"/>
<evidence type="ECO:0000256" key="4">
    <source>
        <dbReference type="ARBA" id="ARBA00022827"/>
    </source>
</evidence>
<dbReference type="SUPFAM" id="SSF51905">
    <property type="entry name" value="FAD/NAD(P)-binding domain"/>
    <property type="match status" value="1"/>
</dbReference>
<dbReference type="Gene3D" id="3.50.50.60">
    <property type="entry name" value="FAD/NAD(P)-binding domain"/>
    <property type="match status" value="1"/>
</dbReference>
<proteinExistence type="inferred from homology"/>